<evidence type="ECO:0008006" key="3">
    <source>
        <dbReference type="Google" id="ProtNLM"/>
    </source>
</evidence>
<name>A0ABX5LTU6_9GAMM</name>
<evidence type="ECO:0000313" key="1">
    <source>
        <dbReference type="EMBL" id="PXF28588.1"/>
    </source>
</evidence>
<proteinExistence type="predicted"/>
<protein>
    <recommendedName>
        <fullName evidence="3">Immunity protein 49</fullName>
    </recommendedName>
</protein>
<reference evidence="1 2" key="1">
    <citation type="submission" date="2015-03" db="EMBL/GenBank/DDBJ databases">
        <authorList>
            <person name="Krishnan R."/>
            <person name="Midha S."/>
            <person name="Patil P.B."/>
            <person name="Rameshkumar N."/>
        </authorList>
    </citation>
    <scope>NUCLEOTIDE SEQUENCE [LARGE SCALE GENOMIC DNA]</scope>
    <source>
        <strain evidence="1 2">L1E11</strain>
    </source>
</reference>
<dbReference type="RefSeq" id="WP_110190352.1">
    <property type="nucleotide sequence ID" value="NZ_LAPT01000195.1"/>
</dbReference>
<dbReference type="EMBL" id="LAPT01000195">
    <property type="protein sequence ID" value="PXF28588.1"/>
    <property type="molecule type" value="Genomic_DNA"/>
</dbReference>
<gene>
    <name evidence="1" type="ORF">WH50_25520</name>
</gene>
<evidence type="ECO:0000313" key="2">
    <source>
        <dbReference type="Proteomes" id="UP000248090"/>
    </source>
</evidence>
<dbReference type="Proteomes" id="UP000248090">
    <property type="component" value="Unassembled WGS sequence"/>
</dbReference>
<sequence length="288" mass="32727">MTIQLECKFNKNRDRDINTAVNDNSGEFTTIADCTREYLEKISEDFRNGKKYTVSLLTLRIQLGQLAIYEAKINNDINKAKELYYLAALAIIKALENSTGTFVLGGTPVLPDFALPLCSDATMLYPLFALLTEEKSSAVAEQGSWASIMRCYQAALIKDWAEIERMIAILQKKFAKLKANAEVVYFIEFFQALLSNNTEAVEASLRTLLTPPLVIKQNSEWRKMSHEGEYMCHFGMPFAKLAWILGHEVEIHHPLIVSELLPVRPLENYHNPYPFLEPAESTWALLNK</sequence>
<organism evidence="1 2">
    <name type="scientific">Pokkaliibacter plantistimulans</name>
    <dbReference type="NCBI Taxonomy" id="1635171"/>
    <lineage>
        <taxon>Bacteria</taxon>
        <taxon>Pseudomonadati</taxon>
        <taxon>Pseudomonadota</taxon>
        <taxon>Gammaproteobacteria</taxon>
        <taxon>Oceanospirillales</taxon>
        <taxon>Balneatrichaceae</taxon>
        <taxon>Pokkaliibacter</taxon>
    </lineage>
</organism>
<keyword evidence="2" id="KW-1185">Reference proteome</keyword>
<accession>A0ABX5LTU6</accession>
<comment type="caution">
    <text evidence="1">The sequence shown here is derived from an EMBL/GenBank/DDBJ whole genome shotgun (WGS) entry which is preliminary data.</text>
</comment>